<keyword evidence="2" id="KW-0560">Oxidoreductase</keyword>
<protein>
    <recommendedName>
        <fullName evidence="5">NADP-dependent oxidoreductase domain-containing protein</fullName>
    </recommendedName>
</protein>
<dbReference type="PROSITE" id="PS00063">
    <property type="entry name" value="ALDOKETO_REDUCTASE_3"/>
    <property type="match status" value="1"/>
</dbReference>
<evidence type="ECO:0000313" key="4">
    <source>
        <dbReference type="Proteomes" id="UP000283672"/>
    </source>
</evidence>
<gene>
    <name evidence="3" type="ORF">DW026_00955</name>
</gene>
<evidence type="ECO:0000256" key="2">
    <source>
        <dbReference type="ARBA" id="ARBA00023002"/>
    </source>
</evidence>
<evidence type="ECO:0000256" key="1">
    <source>
        <dbReference type="ARBA" id="ARBA00022857"/>
    </source>
</evidence>
<reference evidence="3 4" key="1">
    <citation type="submission" date="2018-08" db="EMBL/GenBank/DDBJ databases">
        <title>A genome reference for cultivated species of the human gut microbiota.</title>
        <authorList>
            <person name="Zou Y."/>
            <person name="Xue W."/>
            <person name="Luo G."/>
        </authorList>
    </citation>
    <scope>NUCLEOTIDE SEQUENCE [LARGE SCALE GENOMIC DNA]</scope>
    <source>
        <strain evidence="3 4">AF38-11</strain>
    </source>
</reference>
<dbReference type="InterPro" id="IPR036812">
    <property type="entry name" value="NAD(P)_OxRdtase_dom_sf"/>
</dbReference>
<dbReference type="Gene3D" id="3.20.20.100">
    <property type="entry name" value="NADP-dependent oxidoreductase domain"/>
    <property type="match status" value="1"/>
</dbReference>
<comment type="caution">
    <text evidence="3">The sequence shown here is derived from an EMBL/GenBank/DDBJ whole genome shotgun (WGS) entry which is preliminary data.</text>
</comment>
<dbReference type="SUPFAM" id="SSF51430">
    <property type="entry name" value="NAD(P)-linked oxidoreductase"/>
    <property type="match status" value="1"/>
</dbReference>
<dbReference type="GO" id="GO:0016616">
    <property type="term" value="F:oxidoreductase activity, acting on the CH-OH group of donors, NAD or NADP as acceptor"/>
    <property type="evidence" value="ECO:0007669"/>
    <property type="project" value="UniProtKB-ARBA"/>
</dbReference>
<keyword evidence="1" id="KW-0521">NADP</keyword>
<dbReference type="Proteomes" id="UP000283672">
    <property type="component" value="Unassembled WGS sequence"/>
</dbReference>
<proteinExistence type="predicted"/>
<dbReference type="AlphaFoldDB" id="A0AA92VDQ7"/>
<sequence length="114" mass="13138">MGEKYGKTAAQVALHWLLQSDVIIIPKTVHKERMQENLNICIKIIKMENLEEKLSTIYLVSGQTALQYLMNVSKKYRQIATEAIFECLRLGYPLNDMEISGKARELLRKRNVIG</sequence>
<name>A0AA92VDQ7_9BACT</name>
<dbReference type="InterPro" id="IPR020471">
    <property type="entry name" value="AKR"/>
</dbReference>
<evidence type="ECO:0008006" key="5">
    <source>
        <dbReference type="Google" id="ProtNLM"/>
    </source>
</evidence>
<dbReference type="EMBL" id="QROP01000002">
    <property type="protein sequence ID" value="RHL42038.1"/>
    <property type="molecule type" value="Genomic_DNA"/>
</dbReference>
<evidence type="ECO:0000313" key="3">
    <source>
        <dbReference type="EMBL" id="RHL42038.1"/>
    </source>
</evidence>
<accession>A0AA92VDQ7</accession>
<dbReference type="PANTHER" id="PTHR43827">
    <property type="entry name" value="2,5-DIKETO-D-GLUCONIC ACID REDUCTASE"/>
    <property type="match status" value="1"/>
</dbReference>
<dbReference type="InterPro" id="IPR018170">
    <property type="entry name" value="Aldo/ket_reductase_CS"/>
</dbReference>
<organism evidence="3 4">
    <name type="scientific">Segatella copri</name>
    <dbReference type="NCBI Taxonomy" id="165179"/>
    <lineage>
        <taxon>Bacteria</taxon>
        <taxon>Pseudomonadati</taxon>
        <taxon>Bacteroidota</taxon>
        <taxon>Bacteroidia</taxon>
        <taxon>Bacteroidales</taxon>
        <taxon>Prevotellaceae</taxon>
        <taxon>Segatella</taxon>
    </lineage>
</organism>
<dbReference type="PANTHER" id="PTHR43827:SF3">
    <property type="entry name" value="NADP-DEPENDENT OXIDOREDUCTASE DOMAIN-CONTAINING PROTEIN"/>
    <property type="match status" value="1"/>
</dbReference>